<evidence type="ECO:0000313" key="1">
    <source>
        <dbReference type="EMBL" id="TXK47112.1"/>
    </source>
</evidence>
<accession>A0A5C8K7I4</accession>
<dbReference type="AlphaFoldDB" id="A0A5C8K7I4"/>
<dbReference type="SUPFAM" id="SSF53756">
    <property type="entry name" value="UDP-Glycosyltransferase/glycogen phosphorylase"/>
    <property type="match status" value="1"/>
</dbReference>
<dbReference type="Pfam" id="PF13692">
    <property type="entry name" value="Glyco_trans_1_4"/>
    <property type="match status" value="1"/>
</dbReference>
<dbReference type="Gene3D" id="3.40.50.2000">
    <property type="entry name" value="Glycogen Phosphorylase B"/>
    <property type="match status" value="1"/>
</dbReference>
<name>A0A5C8K7I4_9BACT</name>
<keyword evidence="1" id="KW-0808">Transferase</keyword>
<evidence type="ECO:0000313" key="2">
    <source>
        <dbReference type="Proteomes" id="UP000321926"/>
    </source>
</evidence>
<keyword evidence="2" id="KW-1185">Reference proteome</keyword>
<organism evidence="1 2">
    <name type="scientific">Pontibacter qinzhouensis</name>
    <dbReference type="NCBI Taxonomy" id="2603253"/>
    <lineage>
        <taxon>Bacteria</taxon>
        <taxon>Pseudomonadati</taxon>
        <taxon>Bacteroidota</taxon>
        <taxon>Cytophagia</taxon>
        <taxon>Cytophagales</taxon>
        <taxon>Hymenobacteraceae</taxon>
        <taxon>Pontibacter</taxon>
    </lineage>
</organism>
<dbReference type="EMBL" id="VRTY01000030">
    <property type="protein sequence ID" value="TXK47112.1"/>
    <property type="molecule type" value="Genomic_DNA"/>
</dbReference>
<dbReference type="Proteomes" id="UP000321926">
    <property type="component" value="Unassembled WGS sequence"/>
</dbReference>
<dbReference type="OrthoDB" id="9815351at2"/>
<sequence>MAETRVLFVVPYPQGQAASQRFRFEQYLPKLQQEGFLVEVASFWSSTSWRLLYQKGKTFPKLLGLMQGFLNRLLLLPHLHKYEFVFIHREATPIGPPWFEWLVAKVWRKKMIYDFDDAIWLPNTSAGNKAVARLKWHHKTADICRWSYKVSCGNRYLQQYALQFNTAAVLLPTTIDIREEHGREKQKLSQTIRIGWTGSHSTLPYLTLVEPVLHRLAQQHEFDFMVIADQDPYLQKVSYRYVPWKKETEVNDLLQFSIGIMPLPDTEWAKGKCAFKALQYMALGIPAVVSKIGANTEAVVDGYTGFCCDNEQEWYLRLEQLLVNAPLRVEMGAAGRAHVAEHYSVKANLKKFMGLFT</sequence>
<protein>
    <submittedName>
        <fullName evidence="1">Glycosyltransferase family 4 protein</fullName>
    </submittedName>
</protein>
<gene>
    <name evidence="1" type="ORF">FVR03_09700</name>
</gene>
<reference evidence="1 2" key="1">
    <citation type="submission" date="2019-08" db="EMBL/GenBank/DDBJ databases">
        <authorList>
            <person name="Shi S."/>
        </authorList>
    </citation>
    <scope>NUCLEOTIDE SEQUENCE [LARGE SCALE GENOMIC DNA]</scope>
    <source>
        <strain evidence="1 2">GY10130</strain>
    </source>
</reference>
<dbReference type="GO" id="GO:0016740">
    <property type="term" value="F:transferase activity"/>
    <property type="evidence" value="ECO:0007669"/>
    <property type="project" value="UniProtKB-KW"/>
</dbReference>
<comment type="caution">
    <text evidence="1">The sequence shown here is derived from an EMBL/GenBank/DDBJ whole genome shotgun (WGS) entry which is preliminary data.</text>
</comment>
<proteinExistence type="predicted"/>
<dbReference type="RefSeq" id="WP_147921549.1">
    <property type="nucleotide sequence ID" value="NZ_VRTY01000030.1"/>
</dbReference>